<gene>
    <name evidence="1" type="ORF">NQ176_g10484</name>
</gene>
<evidence type="ECO:0000313" key="2">
    <source>
        <dbReference type="Proteomes" id="UP001143910"/>
    </source>
</evidence>
<comment type="caution">
    <text evidence="1">The sequence shown here is derived from an EMBL/GenBank/DDBJ whole genome shotgun (WGS) entry which is preliminary data.</text>
</comment>
<protein>
    <submittedName>
        <fullName evidence="1">Uncharacterized protein</fullName>
    </submittedName>
</protein>
<name>A0ACC1MHG3_9HYPO</name>
<keyword evidence="2" id="KW-1185">Reference proteome</keyword>
<reference evidence="1" key="1">
    <citation type="submission" date="2022-08" db="EMBL/GenBank/DDBJ databases">
        <title>Genome Sequence of Lecanicillium fungicola.</title>
        <authorList>
            <person name="Buettner E."/>
        </authorList>
    </citation>
    <scope>NUCLEOTIDE SEQUENCE</scope>
    <source>
        <strain evidence="1">Babe33</strain>
    </source>
</reference>
<dbReference type="EMBL" id="JANJQO010002880">
    <property type="protein sequence ID" value="KAJ2965711.1"/>
    <property type="molecule type" value="Genomic_DNA"/>
</dbReference>
<organism evidence="1 2">
    <name type="scientific">Zarea fungicola</name>
    <dbReference type="NCBI Taxonomy" id="93591"/>
    <lineage>
        <taxon>Eukaryota</taxon>
        <taxon>Fungi</taxon>
        <taxon>Dikarya</taxon>
        <taxon>Ascomycota</taxon>
        <taxon>Pezizomycotina</taxon>
        <taxon>Sordariomycetes</taxon>
        <taxon>Hypocreomycetidae</taxon>
        <taxon>Hypocreales</taxon>
        <taxon>Cordycipitaceae</taxon>
        <taxon>Zarea</taxon>
    </lineage>
</organism>
<dbReference type="Proteomes" id="UP001143910">
    <property type="component" value="Unassembled WGS sequence"/>
</dbReference>
<evidence type="ECO:0000313" key="1">
    <source>
        <dbReference type="EMBL" id="KAJ2965711.1"/>
    </source>
</evidence>
<accession>A0ACC1MHG3</accession>
<proteinExistence type="predicted"/>
<sequence>MGGAAPVGGAEIGYEFEPAGWVDLTDACHHYQGKHEVPWDIQKYFSQRYSIFTYYDDGIHMTDDAWFGVTPEPIANQIAGEMKVSDKKNKVLIDVFCGAGGNTIAFALTERWDRIISIERDAATLACAQNNASVYGVDDDYITWVHGDSFAFLKTLFSNPSALHPDLQVDINATILFASPPWGGPGYSTDEIFNLDNMQPYSISDLHEAYRPLDHALFLPRTSDLRQLAMLAPEDKKIDVVQLCMEGASKALVAYIPGRGFEKV</sequence>